<organism evidence="2 3">
    <name type="scientific">Planobispora takensis</name>
    <dbReference type="NCBI Taxonomy" id="1367882"/>
    <lineage>
        <taxon>Bacteria</taxon>
        <taxon>Bacillati</taxon>
        <taxon>Actinomycetota</taxon>
        <taxon>Actinomycetes</taxon>
        <taxon>Streptosporangiales</taxon>
        <taxon>Streptosporangiaceae</taxon>
        <taxon>Planobispora</taxon>
    </lineage>
</organism>
<protein>
    <recommendedName>
        <fullName evidence="4">Transmembrane protein</fullName>
    </recommendedName>
</protein>
<gene>
    <name evidence="2" type="ORF">Pta02_53070</name>
</gene>
<name>A0A8J3SZ16_9ACTN</name>
<accession>A0A8J3SZ16</accession>
<keyword evidence="3" id="KW-1185">Reference proteome</keyword>
<keyword evidence="1" id="KW-0472">Membrane</keyword>
<feature type="transmembrane region" description="Helical" evidence="1">
    <location>
        <begin position="32"/>
        <end position="53"/>
    </location>
</feature>
<keyword evidence="1" id="KW-0812">Transmembrane</keyword>
<evidence type="ECO:0000313" key="2">
    <source>
        <dbReference type="EMBL" id="GII03299.1"/>
    </source>
</evidence>
<keyword evidence="1" id="KW-1133">Transmembrane helix</keyword>
<proteinExistence type="predicted"/>
<dbReference type="RefSeq" id="WP_203877589.1">
    <property type="nucleotide sequence ID" value="NZ_BOOK01000038.1"/>
</dbReference>
<dbReference type="EMBL" id="BOOK01000038">
    <property type="protein sequence ID" value="GII03299.1"/>
    <property type="molecule type" value="Genomic_DNA"/>
</dbReference>
<sequence>MDACPVRVQARLDEPLNRGLWLVKRLPAIPHYLVMAPLWIAFAVLTVIAFFAAPPPPAPLPVPPVPTGSGDRP</sequence>
<dbReference type="AlphaFoldDB" id="A0A8J3SZ16"/>
<evidence type="ECO:0000256" key="1">
    <source>
        <dbReference type="SAM" id="Phobius"/>
    </source>
</evidence>
<evidence type="ECO:0008006" key="4">
    <source>
        <dbReference type="Google" id="ProtNLM"/>
    </source>
</evidence>
<evidence type="ECO:0000313" key="3">
    <source>
        <dbReference type="Proteomes" id="UP000634476"/>
    </source>
</evidence>
<comment type="caution">
    <text evidence="2">The sequence shown here is derived from an EMBL/GenBank/DDBJ whole genome shotgun (WGS) entry which is preliminary data.</text>
</comment>
<dbReference type="Proteomes" id="UP000634476">
    <property type="component" value="Unassembled WGS sequence"/>
</dbReference>
<reference evidence="2" key="1">
    <citation type="submission" date="2021-01" db="EMBL/GenBank/DDBJ databases">
        <title>Whole genome shotgun sequence of Planobispora takensis NBRC 109077.</title>
        <authorList>
            <person name="Komaki H."/>
            <person name="Tamura T."/>
        </authorList>
    </citation>
    <scope>NUCLEOTIDE SEQUENCE</scope>
    <source>
        <strain evidence="2">NBRC 109077</strain>
    </source>
</reference>